<reference evidence="1" key="2">
    <citation type="submission" date="2020-11" db="EMBL/GenBank/DDBJ databases">
        <authorList>
            <person name="McCartney M.A."/>
            <person name="Auch B."/>
            <person name="Kono T."/>
            <person name="Mallez S."/>
            <person name="Becker A."/>
            <person name="Gohl D.M."/>
            <person name="Silverstein K.A.T."/>
            <person name="Koren S."/>
            <person name="Bechman K.B."/>
            <person name="Herman A."/>
            <person name="Abrahante J.E."/>
            <person name="Garbe J."/>
        </authorList>
    </citation>
    <scope>NUCLEOTIDE SEQUENCE</scope>
    <source>
        <strain evidence="1">Duluth1</strain>
        <tissue evidence="1">Whole animal</tissue>
    </source>
</reference>
<keyword evidence="2" id="KW-1185">Reference proteome</keyword>
<dbReference type="AlphaFoldDB" id="A0A9D4G0K4"/>
<gene>
    <name evidence="1" type="ORF">DPMN_134914</name>
</gene>
<organism evidence="1 2">
    <name type="scientific">Dreissena polymorpha</name>
    <name type="common">Zebra mussel</name>
    <name type="synonym">Mytilus polymorpha</name>
    <dbReference type="NCBI Taxonomy" id="45954"/>
    <lineage>
        <taxon>Eukaryota</taxon>
        <taxon>Metazoa</taxon>
        <taxon>Spiralia</taxon>
        <taxon>Lophotrochozoa</taxon>
        <taxon>Mollusca</taxon>
        <taxon>Bivalvia</taxon>
        <taxon>Autobranchia</taxon>
        <taxon>Heteroconchia</taxon>
        <taxon>Euheterodonta</taxon>
        <taxon>Imparidentia</taxon>
        <taxon>Neoheterodontei</taxon>
        <taxon>Myida</taxon>
        <taxon>Dreissenoidea</taxon>
        <taxon>Dreissenidae</taxon>
        <taxon>Dreissena</taxon>
    </lineage>
</organism>
<sequence length="56" mass="6402">MDSRKFKITSSRVHDALPKTSRADPNKFVKVSSTTGSRDLWLLDMGKNLNWWHANG</sequence>
<comment type="caution">
    <text evidence="1">The sequence shown here is derived from an EMBL/GenBank/DDBJ whole genome shotgun (WGS) entry which is preliminary data.</text>
</comment>
<dbReference type="EMBL" id="JAIWYP010000006">
    <property type="protein sequence ID" value="KAH3806591.1"/>
    <property type="molecule type" value="Genomic_DNA"/>
</dbReference>
<reference evidence="1" key="1">
    <citation type="journal article" date="2019" name="bioRxiv">
        <title>The Genome of the Zebra Mussel, Dreissena polymorpha: A Resource for Invasive Species Research.</title>
        <authorList>
            <person name="McCartney M.A."/>
            <person name="Auch B."/>
            <person name="Kono T."/>
            <person name="Mallez S."/>
            <person name="Zhang Y."/>
            <person name="Obille A."/>
            <person name="Becker A."/>
            <person name="Abrahante J.E."/>
            <person name="Garbe J."/>
            <person name="Badalamenti J.P."/>
            <person name="Herman A."/>
            <person name="Mangelson H."/>
            <person name="Liachko I."/>
            <person name="Sullivan S."/>
            <person name="Sone E.D."/>
            <person name="Koren S."/>
            <person name="Silverstein K.A.T."/>
            <person name="Beckman K.B."/>
            <person name="Gohl D.M."/>
        </authorList>
    </citation>
    <scope>NUCLEOTIDE SEQUENCE</scope>
    <source>
        <strain evidence="1">Duluth1</strain>
        <tissue evidence="1">Whole animal</tissue>
    </source>
</reference>
<name>A0A9D4G0K4_DREPO</name>
<proteinExistence type="predicted"/>
<evidence type="ECO:0000313" key="1">
    <source>
        <dbReference type="EMBL" id="KAH3806591.1"/>
    </source>
</evidence>
<dbReference type="Proteomes" id="UP000828390">
    <property type="component" value="Unassembled WGS sequence"/>
</dbReference>
<accession>A0A9D4G0K4</accession>
<protein>
    <submittedName>
        <fullName evidence="1">Uncharacterized protein</fullName>
    </submittedName>
</protein>
<evidence type="ECO:0000313" key="2">
    <source>
        <dbReference type="Proteomes" id="UP000828390"/>
    </source>
</evidence>